<feature type="domain" description="RNase III" evidence="10">
    <location>
        <begin position="14"/>
        <end position="125"/>
    </location>
</feature>
<evidence type="ECO:0000256" key="1">
    <source>
        <dbReference type="ARBA" id="ARBA00000109"/>
    </source>
</evidence>
<dbReference type="SUPFAM" id="SSF54768">
    <property type="entry name" value="dsRNA-binding domain-like"/>
    <property type="match status" value="1"/>
</dbReference>
<dbReference type="PANTHER" id="PTHR11207">
    <property type="entry name" value="RIBONUCLEASE III"/>
    <property type="match status" value="1"/>
</dbReference>
<gene>
    <name evidence="8" type="primary">rnc</name>
    <name evidence="11" type="ordered locus">Rxyl_1384</name>
</gene>
<feature type="active site" evidence="8">
    <location>
        <position position="53"/>
    </location>
</feature>
<dbReference type="Gene3D" id="1.10.1520.10">
    <property type="entry name" value="Ribonuclease III domain"/>
    <property type="match status" value="1"/>
</dbReference>
<feature type="domain" description="DRBM" evidence="9">
    <location>
        <begin position="151"/>
        <end position="219"/>
    </location>
</feature>
<dbReference type="GO" id="GO:0005737">
    <property type="term" value="C:cytoplasm"/>
    <property type="evidence" value="ECO:0007669"/>
    <property type="project" value="UniProtKB-SubCell"/>
</dbReference>
<dbReference type="PANTHER" id="PTHR11207:SF0">
    <property type="entry name" value="RIBONUCLEASE 3"/>
    <property type="match status" value="1"/>
</dbReference>
<dbReference type="CDD" id="cd00593">
    <property type="entry name" value="RIBOc"/>
    <property type="match status" value="1"/>
</dbReference>
<feature type="binding site" evidence="8">
    <location>
        <position position="49"/>
    </location>
    <ligand>
        <name>Mg(2+)</name>
        <dbReference type="ChEBI" id="CHEBI:18420"/>
    </ligand>
</feature>
<dbReference type="GO" id="GO:0003725">
    <property type="term" value="F:double-stranded RNA binding"/>
    <property type="evidence" value="ECO:0007669"/>
    <property type="project" value="TreeGrafter"/>
</dbReference>
<dbReference type="SMART" id="SM00358">
    <property type="entry name" value="DSRM"/>
    <property type="match status" value="1"/>
</dbReference>
<keyword evidence="8" id="KW-0963">Cytoplasm</keyword>
<keyword evidence="8" id="KW-0479">Metal-binding</keyword>
<evidence type="ECO:0000259" key="10">
    <source>
        <dbReference type="PROSITE" id="PS50142"/>
    </source>
</evidence>
<evidence type="ECO:0000256" key="8">
    <source>
        <dbReference type="HAMAP-Rule" id="MF_00104"/>
    </source>
</evidence>
<dbReference type="GO" id="GO:0008033">
    <property type="term" value="P:tRNA processing"/>
    <property type="evidence" value="ECO:0007669"/>
    <property type="project" value="UniProtKB-KW"/>
</dbReference>
<keyword evidence="8" id="KW-0698">rRNA processing</keyword>
<comment type="function">
    <text evidence="8">Digests double-stranded RNA. Involved in the processing of primary rRNA transcript to yield the immediate precursors to the large and small rRNAs (23S and 16S). Processes some mRNAs, and tRNAs when they are encoded in the rRNA operon. Processes pre-crRNA and tracrRNA of type II CRISPR loci if present in the organism.</text>
</comment>
<dbReference type="PhylomeDB" id="Q1AW81"/>
<keyword evidence="7 8" id="KW-0694">RNA-binding</keyword>
<comment type="cofactor">
    <cofactor evidence="8">
        <name>Mg(2+)</name>
        <dbReference type="ChEBI" id="CHEBI:18420"/>
    </cofactor>
</comment>
<dbReference type="Proteomes" id="UP000006637">
    <property type="component" value="Chromosome"/>
</dbReference>
<evidence type="ECO:0000256" key="3">
    <source>
        <dbReference type="ARBA" id="ARBA00022664"/>
    </source>
</evidence>
<dbReference type="Gene3D" id="3.30.160.20">
    <property type="match status" value="1"/>
</dbReference>
<dbReference type="InterPro" id="IPR036389">
    <property type="entry name" value="RNase_III_sf"/>
</dbReference>
<dbReference type="InterPro" id="IPR000999">
    <property type="entry name" value="RNase_III_dom"/>
</dbReference>
<reference evidence="11 12" key="1">
    <citation type="submission" date="2006-06" db="EMBL/GenBank/DDBJ databases">
        <title>Complete sequence of Rubrobacter xylanophilus DSM 9941.</title>
        <authorList>
            <consortium name="US DOE Joint Genome Institute"/>
            <person name="Copeland A."/>
            <person name="Lucas S."/>
            <person name="Lapidus A."/>
            <person name="Barry K."/>
            <person name="Detter J.C."/>
            <person name="Glavina del Rio T."/>
            <person name="Hammon N."/>
            <person name="Israni S."/>
            <person name="Dalin E."/>
            <person name="Tice H."/>
            <person name="Pitluck S."/>
            <person name="Munk A.C."/>
            <person name="Brettin T."/>
            <person name="Bruce D."/>
            <person name="Han C."/>
            <person name="Tapia R."/>
            <person name="Gilna P."/>
            <person name="Schmutz J."/>
            <person name="Larimer F."/>
            <person name="Land M."/>
            <person name="Hauser L."/>
            <person name="Kyrpides N."/>
            <person name="Lykidis A."/>
            <person name="da Costa M.S."/>
            <person name="Rainey F.A."/>
            <person name="Empadinhas N."/>
            <person name="Jolivet E."/>
            <person name="Battista J.R."/>
            <person name="Richardson P."/>
        </authorList>
    </citation>
    <scope>NUCLEOTIDE SEQUENCE [LARGE SCALE GENOMIC DNA]</scope>
    <source>
        <strain evidence="12">DSM 9941 / NBRC 16129 / PRD-1</strain>
    </source>
</reference>
<comment type="subunit">
    <text evidence="8">Homodimer.</text>
</comment>
<dbReference type="PROSITE" id="PS50137">
    <property type="entry name" value="DS_RBD"/>
    <property type="match status" value="1"/>
</dbReference>
<dbReference type="CDD" id="cd10845">
    <property type="entry name" value="DSRM_RNAse_III_family"/>
    <property type="match status" value="1"/>
</dbReference>
<name>Q1AW81_RUBXD</name>
<dbReference type="InterPro" id="IPR014720">
    <property type="entry name" value="dsRBD_dom"/>
</dbReference>
<keyword evidence="5 8" id="KW-0255">Endonuclease</keyword>
<dbReference type="SMART" id="SM00535">
    <property type="entry name" value="RIBOc"/>
    <property type="match status" value="1"/>
</dbReference>
<comment type="catalytic activity">
    <reaction evidence="1 8">
        <text>Endonucleolytic cleavage to 5'-phosphomonoester.</text>
        <dbReference type="EC" id="3.1.26.3"/>
    </reaction>
</comment>
<keyword evidence="8" id="KW-0819">tRNA processing</keyword>
<dbReference type="GO" id="GO:0019843">
    <property type="term" value="F:rRNA binding"/>
    <property type="evidence" value="ECO:0007669"/>
    <property type="project" value="UniProtKB-KW"/>
</dbReference>
<feature type="binding site" evidence="8">
    <location>
        <position position="114"/>
    </location>
    <ligand>
        <name>Mg(2+)</name>
        <dbReference type="ChEBI" id="CHEBI:18420"/>
    </ligand>
</feature>
<evidence type="ECO:0000256" key="2">
    <source>
        <dbReference type="ARBA" id="ARBA00010183"/>
    </source>
</evidence>
<dbReference type="Pfam" id="PF00035">
    <property type="entry name" value="dsrm"/>
    <property type="match status" value="1"/>
</dbReference>
<dbReference type="GO" id="GO:0046872">
    <property type="term" value="F:metal ion binding"/>
    <property type="evidence" value="ECO:0007669"/>
    <property type="project" value="UniProtKB-KW"/>
</dbReference>
<keyword evidence="6 8" id="KW-0378">Hydrolase</keyword>
<keyword evidence="4 8" id="KW-0540">Nuclease</keyword>
<evidence type="ECO:0000256" key="6">
    <source>
        <dbReference type="ARBA" id="ARBA00022801"/>
    </source>
</evidence>
<keyword evidence="3 8" id="KW-0507">mRNA processing</keyword>
<evidence type="ECO:0000256" key="5">
    <source>
        <dbReference type="ARBA" id="ARBA00022759"/>
    </source>
</evidence>
<dbReference type="eggNOG" id="COG0571">
    <property type="taxonomic scope" value="Bacteria"/>
</dbReference>
<dbReference type="InterPro" id="IPR011907">
    <property type="entry name" value="RNase_III"/>
</dbReference>
<dbReference type="STRING" id="266117.Rxyl_1384"/>
<dbReference type="EC" id="3.1.26.3" evidence="8"/>
<protein>
    <recommendedName>
        <fullName evidence="8">Ribonuclease 3</fullName>
        <ecNumber evidence="8">3.1.26.3</ecNumber>
    </recommendedName>
    <alternativeName>
        <fullName evidence="8">Ribonuclease III</fullName>
        <shortName evidence="8">RNase III</shortName>
    </alternativeName>
</protein>
<keyword evidence="8" id="KW-0460">Magnesium</keyword>
<comment type="subcellular location">
    <subcellularLocation>
        <location evidence="8">Cytoplasm</location>
    </subcellularLocation>
</comment>
<dbReference type="HAMAP" id="MF_00104">
    <property type="entry name" value="RNase_III"/>
    <property type="match status" value="1"/>
</dbReference>
<dbReference type="GO" id="GO:0010468">
    <property type="term" value="P:regulation of gene expression"/>
    <property type="evidence" value="ECO:0007669"/>
    <property type="project" value="TreeGrafter"/>
</dbReference>
<dbReference type="PROSITE" id="PS50142">
    <property type="entry name" value="RNASE_3_2"/>
    <property type="match status" value="1"/>
</dbReference>
<dbReference type="GO" id="GO:0006397">
    <property type="term" value="P:mRNA processing"/>
    <property type="evidence" value="ECO:0007669"/>
    <property type="project" value="UniProtKB-UniRule"/>
</dbReference>
<dbReference type="EMBL" id="CP000386">
    <property type="protein sequence ID" value="ABG04347.1"/>
    <property type="molecule type" value="Genomic_DNA"/>
</dbReference>
<dbReference type="SUPFAM" id="SSF69065">
    <property type="entry name" value="RNase III domain-like"/>
    <property type="match status" value="1"/>
</dbReference>
<keyword evidence="8" id="KW-0699">rRNA-binding</keyword>
<proteinExistence type="inferred from homology"/>
<dbReference type="GO" id="GO:0004525">
    <property type="term" value="F:ribonuclease III activity"/>
    <property type="evidence" value="ECO:0007669"/>
    <property type="project" value="UniProtKB-UniRule"/>
</dbReference>
<dbReference type="HOGENOM" id="CLU_000907_1_3_11"/>
<organism evidence="11 12">
    <name type="scientific">Rubrobacter xylanophilus (strain DSM 9941 / JCM 11954 / NBRC 16129 / PRD-1)</name>
    <dbReference type="NCBI Taxonomy" id="266117"/>
    <lineage>
        <taxon>Bacteria</taxon>
        <taxon>Bacillati</taxon>
        <taxon>Actinomycetota</taxon>
        <taxon>Rubrobacteria</taxon>
        <taxon>Rubrobacterales</taxon>
        <taxon>Rubrobacteraceae</taxon>
        <taxon>Rubrobacter</taxon>
    </lineage>
</organism>
<comment type="similarity">
    <text evidence="2">Belongs to the ribonuclease III family.</text>
</comment>
<feature type="active site" evidence="8">
    <location>
        <position position="117"/>
    </location>
</feature>
<dbReference type="AlphaFoldDB" id="Q1AW81"/>
<dbReference type="KEGG" id="rxy:Rxyl_1384"/>
<evidence type="ECO:0000256" key="4">
    <source>
        <dbReference type="ARBA" id="ARBA00022722"/>
    </source>
</evidence>
<evidence type="ECO:0000313" key="11">
    <source>
        <dbReference type="EMBL" id="ABG04347.1"/>
    </source>
</evidence>
<evidence type="ECO:0000259" key="9">
    <source>
        <dbReference type="PROSITE" id="PS50137"/>
    </source>
</evidence>
<evidence type="ECO:0000256" key="7">
    <source>
        <dbReference type="ARBA" id="ARBA00022884"/>
    </source>
</evidence>
<feature type="binding site" evidence="8">
    <location>
        <position position="117"/>
    </location>
    <ligand>
        <name>Mg(2+)</name>
        <dbReference type="ChEBI" id="CHEBI:18420"/>
    </ligand>
</feature>
<sequence>MWRSGAWNSNIATGMSIKELIEILPDPLRKRALTHPSVADPYHSNGRLEFLGDSILNHRVAELVFHSYPELLEGDLTRIRAHLVRKSFLASVGRSEGLEEMIESSVINDSVIADTVEAIIGAAYLIDKNLVLRTIDEIFNPAEVDTDELRDWKTLLQETLQAEGLRPTYRVISKQGPPHRPVFISGVSVDGEEVATGRGSSIKQSEQAAARAALEILGVRPLPRSPVEVHVGA</sequence>
<dbReference type="Pfam" id="PF14622">
    <property type="entry name" value="Ribonucleas_3_3"/>
    <property type="match status" value="1"/>
</dbReference>
<dbReference type="GO" id="GO:0006364">
    <property type="term" value="P:rRNA processing"/>
    <property type="evidence" value="ECO:0007669"/>
    <property type="project" value="UniProtKB-UniRule"/>
</dbReference>
<accession>Q1AW81</accession>
<evidence type="ECO:0000313" key="12">
    <source>
        <dbReference type="Proteomes" id="UP000006637"/>
    </source>
</evidence>
<keyword evidence="12" id="KW-1185">Reference proteome</keyword>